<evidence type="ECO:0000256" key="4">
    <source>
        <dbReference type="ARBA" id="ARBA00022692"/>
    </source>
</evidence>
<proteinExistence type="predicted"/>
<accession>H1HPC8</accession>
<keyword evidence="5" id="KW-0472">Membrane</keyword>
<evidence type="ECO:0000259" key="8">
    <source>
        <dbReference type="Pfam" id="PF25183"/>
    </source>
</evidence>
<dbReference type="PANTHER" id="PTHR30069:SF46">
    <property type="entry name" value="OAR PROTEIN"/>
    <property type="match status" value="1"/>
</dbReference>
<evidence type="ECO:0000256" key="5">
    <source>
        <dbReference type="ARBA" id="ARBA00023136"/>
    </source>
</evidence>
<dbReference type="Pfam" id="PF13620">
    <property type="entry name" value="CarboxypepD_reg"/>
    <property type="match status" value="1"/>
</dbReference>
<dbReference type="Gene3D" id="2.60.40.1120">
    <property type="entry name" value="Carboxypeptidase-like, regulatory domain"/>
    <property type="match status" value="1"/>
</dbReference>
<evidence type="ECO:0000256" key="1">
    <source>
        <dbReference type="ARBA" id="ARBA00004571"/>
    </source>
</evidence>
<dbReference type="Proteomes" id="UP000003167">
    <property type="component" value="Unassembled WGS sequence"/>
</dbReference>
<dbReference type="STRING" id="999422.HMPREF9944_02022"/>
<protein>
    <recommendedName>
        <fullName evidence="11">TonB-dependent receptor plug domain-containing protein</fullName>
    </recommendedName>
</protein>
<comment type="caution">
    <text evidence="9">The sequence shown here is derived from an EMBL/GenBank/DDBJ whole genome shotgun (WGS) entry which is preliminary data.</text>
</comment>
<dbReference type="InterPro" id="IPR037066">
    <property type="entry name" value="Plug_dom_sf"/>
</dbReference>
<evidence type="ECO:0000256" key="3">
    <source>
        <dbReference type="ARBA" id="ARBA00022452"/>
    </source>
</evidence>
<sequence>MHHQSINWVYPLKLFINLQLKAMQKRLHFLLVLLLFFTTSLMAQVTTSSINGKVVAAGEHVIGATVTAVHTPSGTTYTAVTNTDGRYTIQGMRVGGPYKVTISYIGFKDETRSNLYLTLGEPTVINTDLKEDAKMLGEVTVTGIAGKGGMGAASNFSQKQIDNTPTINRNVYDVAKLSPLVNTSKLGGISIAGSNNRYNSFQIDGMVSNDVFGLASSGTNGGQTGTNPIAMDAIEQIQVVASPFDVRQGGFTGGGINAITKSGTNTFHASAYTYYTDENLYSKWSQVLDKEAKLGKQSTKTYGASLSGAFVKDKVFFFTNIELKKNTYPTSIYPGYIPEYITDADAKLIADTYYRYTKIRDSYGARDIDSRSISALSRLDWNIDNNNKFTFRYQLNSSYKDVYGVNSKTYTFNNSGYRMNNRTNSFVAELNSRLNDVLFNEARIGASFIRDHRGVKYAGPNVTIEGLGHKGGMKAYIGTDFSSGANHLYQDIYTIEDNLNWSLGNHNITFGTHNEFYNMQNLFIQANTGAYYYKTLADFVNDRAWKYTYNYSDVALTGKTDWAGTVEAAQFAFYVQDKWDLNNNLNLTYGLRLDIPTGLNSPTSNPEFNRSAYAIENDVRVGEIPSTKFMWSPRVGFRWYTNDSHNMLLRGGVGLFTGRVPFVWLSNAWNNTGMEMKGTTLRTAGHIPSLQHYGTNAYGAAMSAPPGSASKPTINTISKKFKYPQVLRANLAMETILPGDIKMTLEGLYSKTLNNVWFDNLALKADGTSYAVDATTPASATRHFKTNAGDYYAIINLRNTNKGYSYSASAKLEKSFAWGLDLMASYTFGHSYSVNDGTSSVAYSNWKYNYCVDPTDRNELAKSMFDVPHRVLAVASYTSPKYCNGRFATNVSITYNGNSGQHYSLTMDEKADFNGDSQFGNTLLYIPTEAELAKMKFATEADRKAFGEWINRHDFAKNNRGKYSKRNAATAPWENRFDVHFAQSFFYLKERGSKIELTFDIENFANLLNHNWGTSYELAYNETILKVTKMTASGTNYVPTYTYLGYGPRKSDIFSRWHMQIGLRATF</sequence>
<gene>
    <name evidence="9" type="ORF">HMPREF9944_02022</name>
</gene>
<dbReference type="InterPro" id="IPR008969">
    <property type="entry name" value="CarboxyPept-like_regulatory"/>
</dbReference>
<evidence type="ECO:0000256" key="6">
    <source>
        <dbReference type="ARBA" id="ARBA00023237"/>
    </source>
</evidence>
<evidence type="ECO:0000256" key="2">
    <source>
        <dbReference type="ARBA" id="ARBA00022448"/>
    </source>
</evidence>
<dbReference type="PATRIC" id="fig|999422.3.peg.2127"/>
<dbReference type="AlphaFoldDB" id="H1HPC8"/>
<comment type="subcellular location">
    <subcellularLocation>
        <location evidence="1">Cell outer membrane</location>
        <topology evidence="1">Multi-pass membrane protein</topology>
    </subcellularLocation>
</comment>
<dbReference type="HOGENOM" id="CLU_006298_1_0_10"/>
<dbReference type="InterPro" id="IPR057601">
    <property type="entry name" value="Oar-like_b-barrel"/>
</dbReference>
<dbReference type="SUPFAM" id="SSF49464">
    <property type="entry name" value="Carboxypeptidase regulatory domain-like"/>
    <property type="match status" value="1"/>
</dbReference>
<dbReference type="PANTHER" id="PTHR30069">
    <property type="entry name" value="TONB-DEPENDENT OUTER MEMBRANE RECEPTOR"/>
    <property type="match status" value="1"/>
</dbReference>
<dbReference type="Gene3D" id="2.40.170.20">
    <property type="entry name" value="TonB-dependent receptor, beta-barrel domain"/>
    <property type="match status" value="1"/>
</dbReference>
<dbReference type="EMBL" id="AGEK01000035">
    <property type="protein sequence ID" value="EHO67897.1"/>
    <property type="molecule type" value="Genomic_DNA"/>
</dbReference>
<dbReference type="Pfam" id="PF25183">
    <property type="entry name" value="OMP_b-brl_4"/>
    <property type="match status" value="2"/>
</dbReference>
<dbReference type="SUPFAM" id="SSF56935">
    <property type="entry name" value="Porins"/>
    <property type="match status" value="1"/>
</dbReference>
<keyword evidence="2" id="KW-0813">Transport</keyword>
<dbReference type="GO" id="GO:0015344">
    <property type="term" value="F:siderophore uptake transmembrane transporter activity"/>
    <property type="evidence" value="ECO:0007669"/>
    <property type="project" value="TreeGrafter"/>
</dbReference>
<dbReference type="Pfam" id="PF07715">
    <property type="entry name" value="Plug"/>
    <property type="match status" value="1"/>
</dbReference>
<dbReference type="GO" id="GO:0044718">
    <property type="term" value="P:siderophore transmembrane transport"/>
    <property type="evidence" value="ECO:0007669"/>
    <property type="project" value="TreeGrafter"/>
</dbReference>
<organism evidence="9 10">
    <name type="scientific">Segatella maculosa OT 289</name>
    <dbReference type="NCBI Taxonomy" id="999422"/>
    <lineage>
        <taxon>Bacteria</taxon>
        <taxon>Pseudomonadati</taxon>
        <taxon>Bacteroidota</taxon>
        <taxon>Bacteroidia</taxon>
        <taxon>Bacteroidales</taxon>
        <taxon>Prevotellaceae</taxon>
        <taxon>Segatella</taxon>
    </lineage>
</organism>
<evidence type="ECO:0000313" key="9">
    <source>
        <dbReference type="EMBL" id="EHO67897.1"/>
    </source>
</evidence>
<keyword evidence="3" id="KW-1134">Transmembrane beta strand</keyword>
<evidence type="ECO:0000259" key="7">
    <source>
        <dbReference type="Pfam" id="PF07715"/>
    </source>
</evidence>
<feature type="domain" description="TonB-dependent receptor plug" evidence="7">
    <location>
        <begin position="152"/>
        <end position="256"/>
    </location>
</feature>
<name>H1HPC8_9BACT</name>
<keyword evidence="4" id="KW-0812">Transmembrane</keyword>
<dbReference type="InterPro" id="IPR012910">
    <property type="entry name" value="Plug_dom"/>
</dbReference>
<feature type="domain" description="TonB-dependent transporter Oar-like beta-barrel" evidence="8">
    <location>
        <begin position="374"/>
        <end position="1010"/>
    </location>
</feature>
<evidence type="ECO:0008006" key="11">
    <source>
        <dbReference type="Google" id="ProtNLM"/>
    </source>
</evidence>
<dbReference type="GO" id="GO:0009279">
    <property type="term" value="C:cell outer membrane"/>
    <property type="evidence" value="ECO:0007669"/>
    <property type="project" value="UniProtKB-SubCell"/>
</dbReference>
<feature type="domain" description="TonB-dependent transporter Oar-like beta-barrel" evidence="8">
    <location>
        <begin position="259"/>
        <end position="330"/>
    </location>
</feature>
<dbReference type="Gene3D" id="2.170.130.10">
    <property type="entry name" value="TonB-dependent receptor, plug domain"/>
    <property type="match status" value="1"/>
</dbReference>
<dbReference type="InterPro" id="IPR039426">
    <property type="entry name" value="TonB-dep_rcpt-like"/>
</dbReference>
<keyword evidence="6" id="KW-0998">Cell outer membrane</keyword>
<reference evidence="9 10" key="1">
    <citation type="submission" date="2011-12" db="EMBL/GenBank/DDBJ databases">
        <title>The Genome Sequence of Prevotella maculosa OT 289.</title>
        <authorList>
            <consortium name="The Broad Institute Genome Sequencing Platform"/>
            <person name="Earl A."/>
            <person name="Ward D."/>
            <person name="Feldgarden M."/>
            <person name="Gevers D."/>
            <person name="Izard J."/>
            <person name="Blanton J.M."/>
            <person name="Mathney J."/>
            <person name="Tanner A.C."/>
            <person name="Dewhirst F.E."/>
            <person name="Young S.K."/>
            <person name="Zeng Q."/>
            <person name="Gargeya S."/>
            <person name="Fitzgerald M."/>
            <person name="Haas B."/>
            <person name="Abouelleil A."/>
            <person name="Alvarado L."/>
            <person name="Arachchi H.M."/>
            <person name="Berlin A."/>
            <person name="Chapman S.B."/>
            <person name="Gearin G."/>
            <person name="Goldberg J."/>
            <person name="Griggs A."/>
            <person name="Gujja S."/>
            <person name="Hansen M."/>
            <person name="Heiman D."/>
            <person name="Howarth C."/>
            <person name="Larimer J."/>
            <person name="Lui A."/>
            <person name="MacDonald P.J.P."/>
            <person name="McCowen C."/>
            <person name="Montmayeur A."/>
            <person name="Murphy C."/>
            <person name="Neiman D."/>
            <person name="Pearson M."/>
            <person name="Priest M."/>
            <person name="Roberts A."/>
            <person name="Saif S."/>
            <person name="Shea T."/>
            <person name="Sisk P."/>
            <person name="Stolte C."/>
            <person name="Sykes S."/>
            <person name="Wortman J."/>
            <person name="Nusbaum C."/>
            <person name="Birren B."/>
        </authorList>
    </citation>
    <scope>NUCLEOTIDE SEQUENCE [LARGE SCALE GENOMIC DNA]</scope>
    <source>
        <strain evidence="9 10">OT 289</strain>
    </source>
</reference>
<evidence type="ECO:0000313" key="10">
    <source>
        <dbReference type="Proteomes" id="UP000003167"/>
    </source>
</evidence>
<keyword evidence="10" id="KW-1185">Reference proteome</keyword>
<dbReference type="InterPro" id="IPR036942">
    <property type="entry name" value="Beta-barrel_TonB_sf"/>
</dbReference>